<evidence type="ECO:0000259" key="5">
    <source>
        <dbReference type="Pfam" id="PF00732"/>
    </source>
</evidence>
<keyword evidence="4" id="KW-0560">Oxidoreductase</keyword>
<reference evidence="7 8" key="1">
    <citation type="submission" date="2017-04" db="EMBL/GenBank/DDBJ databases">
        <authorList>
            <person name="Afonso C.L."/>
            <person name="Miller P.J."/>
            <person name="Scott M.A."/>
            <person name="Spackman E."/>
            <person name="Goraichik I."/>
            <person name="Dimitrov K.M."/>
            <person name="Suarez D.L."/>
            <person name="Swayne D.E."/>
        </authorList>
    </citation>
    <scope>NUCLEOTIDE SEQUENCE [LARGE SCALE GENOMIC DNA]</scope>
    <source>
        <strain evidence="7 8">USBA 355</strain>
    </source>
</reference>
<feature type="domain" description="Glucose-methanol-choline oxidoreductase N-terminal" evidence="5">
    <location>
        <begin position="55"/>
        <end position="263"/>
    </location>
</feature>
<evidence type="ECO:0000313" key="7">
    <source>
        <dbReference type="EMBL" id="SME98839.1"/>
    </source>
</evidence>
<dbReference type="InterPro" id="IPR036188">
    <property type="entry name" value="FAD/NAD-bd_sf"/>
</dbReference>
<dbReference type="InterPro" id="IPR007867">
    <property type="entry name" value="GMC_OxRtase_C"/>
</dbReference>
<dbReference type="Pfam" id="PF00732">
    <property type="entry name" value="GMC_oxred_N"/>
    <property type="match status" value="1"/>
</dbReference>
<dbReference type="RefSeq" id="WP_159460108.1">
    <property type="nucleotide sequence ID" value="NZ_FWZX01000002.1"/>
</dbReference>
<keyword evidence="8" id="KW-1185">Reference proteome</keyword>
<name>A0A1Y6B8U0_9PROT</name>
<evidence type="ECO:0000256" key="1">
    <source>
        <dbReference type="ARBA" id="ARBA00010790"/>
    </source>
</evidence>
<dbReference type="InterPro" id="IPR000172">
    <property type="entry name" value="GMC_OxRdtase_N"/>
</dbReference>
<dbReference type="GO" id="GO:0050660">
    <property type="term" value="F:flavin adenine dinucleotide binding"/>
    <property type="evidence" value="ECO:0007669"/>
    <property type="project" value="InterPro"/>
</dbReference>
<sequence>MTESLDCEILVVGSGPGGAVTAAALAAAGRDVLLVEEGPDTRRLATRPYSSEEMDAKYRNAGLTPCLGKARVTYAEGRCLGGGSEVNSGFFHRLPEETLARWQREHGFSDVSLDALAPLYDEIGRCLGVGPVEGGEGAASAKLRAGAEALGWASQEVPRWITSRRDEAGRWTSTHHGMSSTYVADALAAGCRLETGVRIERLTFEGARAVAASGRRLAGYRAEGRLTIRFREVFICAGATGTPALLRRSGLRRNVGTALQLHPMLRAIARFDEPVDEGDFGVPVRQVMEFKPDLTLGCSVSALPHLALWLAGQDRELLIERQRQLAIFYALVTSESRGSVRNLPGLSEPLVRFDLSGRDHDRLADGLDKLVRLLFAAGAREVHLPLPGAGPIADPDALRPLLGDFGRRRPEVTAIHLFASAPMGGDPERHPVDLEGRLRGTDNVRVNDVSMLPGCTGVNPQATVMAFARRNAAAFLAG</sequence>
<evidence type="ECO:0000313" key="8">
    <source>
        <dbReference type="Proteomes" id="UP000192917"/>
    </source>
</evidence>
<dbReference type="AlphaFoldDB" id="A0A1Y6B8U0"/>
<dbReference type="PANTHER" id="PTHR46056">
    <property type="entry name" value="LONG-CHAIN-ALCOHOL OXIDASE"/>
    <property type="match status" value="1"/>
</dbReference>
<gene>
    <name evidence="7" type="ORF">SAMN05428998_102214</name>
</gene>
<dbReference type="Pfam" id="PF05199">
    <property type="entry name" value="GMC_oxred_C"/>
    <property type="match status" value="1"/>
</dbReference>
<dbReference type="Gene3D" id="3.50.50.60">
    <property type="entry name" value="FAD/NAD(P)-binding domain"/>
    <property type="match status" value="2"/>
</dbReference>
<proteinExistence type="inferred from homology"/>
<dbReference type="Pfam" id="PF13450">
    <property type="entry name" value="NAD_binding_8"/>
    <property type="match status" value="1"/>
</dbReference>
<evidence type="ECO:0000256" key="2">
    <source>
        <dbReference type="ARBA" id="ARBA00022630"/>
    </source>
</evidence>
<evidence type="ECO:0000259" key="6">
    <source>
        <dbReference type="Pfam" id="PF05199"/>
    </source>
</evidence>
<dbReference type="GO" id="GO:0016614">
    <property type="term" value="F:oxidoreductase activity, acting on CH-OH group of donors"/>
    <property type="evidence" value="ECO:0007669"/>
    <property type="project" value="InterPro"/>
</dbReference>
<evidence type="ECO:0000256" key="4">
    <source>
        <dbReference type="ARBA" id="ARBA00023002"/>
    </source>
</evidence>
<comment type="similarity">
    <text evidence="1">Belongs to the GMC oxidoreductase family.</text>
</comment>
<feature type="domain" description="Glucose-methanol-choline oxidoreductase C-terminal" evidence="6">
    <location>
        <begin position="336"/>
        <end position="468"/>
    </location>
</feature>
<keyword evidence="3" id="KW-0274">FAD</keyword>
<dbReference type="Gene3D" id="3.30.410.10">
    <property type="entry name" value="Cholesterol Oxidase, domain 2"/>
    <property type="match status" value="1"/>
</dbReference>
<dbReference type="EMBL" id="FWZX01000002">
    <property type="protein sequence ID" value="SME98839.1"/>
    <property type="molecule type" value="Genomic_DNA"/>
</dbReference>
<keyword evidence="2" id="KW-0285">Flavoprotein</keyword>
<dbReference type="PANTHER" id="PTHR46056:SF12">
    <property type="entry name" value="LONG-CHAIN-ALCOHOL OXIDASE"/>
    <property type="match status" value="1"/>
</dbReference>
<dbReference type="STRING" id="560819.SAMN05428998_102214"/>
<dbReference type="Proteomes" id="UP000192917">
    <property type="component" value="Unassembled WGS sequence"/>
</dbReference>
<organism evidence="7 8">
    <name type="scientific">Tistlia consotensis USBA 355</name>
    <dbReference type="NCBI Taxonomy" id="560819"/>
    <lineage>
        <taxon>Bacteria</taxon>
        <taxon>Pseudomonadati</taxon>
        <taxon>Pseudomonadota</taxon>
        <taxon>Alphaproteobacteria</taxon>
        <taxon>Rhodospirillales</taxon>
        <taxon>Rhodovibrionaceae</taxon>
        <taxon>Tistlia</taxon>
    </lineage>
</organism>
<evidence type="ECO:0000256" key="3">
    <source>
        <dbReference type="ARBA" id="ARBA00022827"/>
    </source>
</evidence>
<protein>
    <submittedName>
        <fullName evidence="7">Choline dehydrogenase</fullName>
    </submittedName>
</protein>
<accession>A0A1Y6B8U0</accession>
<dbReference type="SUPFAM" id="SSF51905">
    <property type="entry name" value="FAD/NAD(P)-binding domain"/>
    <property type="match status" value="1"/>
</dbReference>